<dbReference type="Proteomes" id="UP000289794">
    <property type="component" value="Chromosome"/>
</dbReference>
<evidence type="ECO:0000313" key="2">
    <source>
        <dbReference type="Proteomes" id="UP000289794"/>
    </source>
</evidence>
<protein>
    <recommendedName>
        <fullName evidence="3">DUF3795 domain-containing protein</fullName>
    </recommendedName>
</protein>
<dbReference type="EMBL" id="CP035945">
    <property type="protein sequence ID" value="QBE98443.1"/>
    <property type="molecule type" value="Genomic_DNA"/>
</dbReference>
<evidence type="ECO:0000313" key="1">
    <source>
        <dbReference type="EMBL" id="QBE98443.1"/>
    </source>
</evidence>
<evidence type="ECO:0008006" key="3">
    <source>
        <dbReference type="Google" id="ProtNLM"/>
    </source>
</evidence>
<organism evidence="1 2">
    <name type="scientific">Blautia producta</name>
    <dbReference type="NCBI Taxonomy" id="33035"/>
    <lineage>
        <taxon>Bacteria</taxon>
        <taxon>Bacillati</taxon>
        <taxon>Bacillota</taxon>
        <taxon>Clostridia</taxon>
        <taxon>Lachnospirales</taxon>
        <taxon>Lachnospiraceae</taxon>
        <taxon>Blautia</taxon>
    </lineage>
</organism>
<sequence length="87" mass="9909">MIESRCGILCSECVYKEQTGCRGCVHIDRPFWGDSCPVKDCCESRGHEHCGQCSEFPCPQLKQFAYDEKQGDGGKRIEQCNCWIKVK</sequence>
<gene>
    <name evidence="1" type="ORF">PMF13cell1_04009</name>
</gene>
<dbReference type="Pfam" id="PF12675">
    <property type="entry name" value="DUF3795"/>
    <property type="match status" value="1"/>
</dbReference>
<reference evidence="1 2" key="1">
    <citation type="submission" date="2019-01" db="EMBL/GenBank/DDBJ databases">
        <title>PMF-metabolizing Aryl O-demethylase.</title>
        <authorList>
            <person name="Kim M."/>
        </authorList>
    </citation>
    <scope>NUCLEOTIDE SEQUENCE [LARGE SCALE GENOMIC DNA]</scope>
    <source>
        <strain evidence="1 2">PMF1</strain>
    </source>
</reference>
<dbReference type="RefSeq" id="WP_130181871.1">
    <property type="nucleotide sequence ID" value="NZ_CP035945.1"/>
</dbReference>
<dbReference type="KEGG" id="bpro:PMF13cell1_04009"/>
<dbReference type="AlphaFoldDB" id="A0A4P6M4J5"/>
<dbReference type="InterPro" id="IPR024227">
    <property type="entry name" value="DUF3795"/>
</dbReference>
<accession>A0A4P6M4J5</accession>
<proteinExistence type="predicted"/>
<name>A0A4P6M4J5_9FIRM</name>